<keyword evidence="3" id="KW-0032">Aminotransferase</keyword>
<evidence type="ECO:0000313" key="3">
    <source>
        <dbReference type="EMBL" id="WFG39214.1"/>
    </source>
</evidence>
<keyword evidence="4" id="KW-1185">Reference proteome</keyword>
<dbReference type="Pfam" id="PF00155">
    <property type="entry name" value="Aminotran_1_2"/>
    <property type="match status" value="1"/>
</dbReference>
<sequence>MAISRKVREQMKNSSWIRKMFEEGIELRGIHGPENVFDLSLGNPLLEPPAEFKAEITRLVQEDTPNSHRYMPNAGFPEVRASVAEVLAEESGTPFTAAEILMTVGAAGAINTILRSILDKDDEVVLIAPFFAEYVFYVEHQTGVSKIASCDENWLPDIDSLEATIGPRTRAVIINSPNNPTGVIYPESSIAAISAAIQRAEEKYGTEIYLISDEPYRKLIYTDAPYPFIFDHHPRSMVATSHSKDLGLAGERIGYIAVNPSDPGKTDLLDALNFSLRTLGFVNAPALMQRVVAGIQRATVDIDIYRKKRDLLYGALTKIGYDCIEPDGAFYVFPKTPIPDDTQFVAELQKELVLVVPGVGFGTPGFFRASYCVQDWVIEGAITGFEKAFAQANS</sequence>
<dbReference type="Proteomes" id="UP001219901">
    <property type="component" value="Chromosome"/>
</dbReference>
<proteinExistence type="predicted"/>
<dbReference type="EMBL" id="WMBE01000001">
    <property type="protein sequence ID" value="MDG0866060.1"/>
    <property type="molecule type" value="Genomic_DNA"/>
</dbReference>
<keyword evidence="3" id="KW-0808">Transferase</keyword>
<name>A0AAJ6CUH0_9CHLR</name>
<dbReference type="InterPro" id="IPR015424">
    <property type="entry name" value="PyrdxlP-dep_Trfase"/>
</dbReference>
<gene>
    <name evidence="2" type="ORF">GKO46_03120</name>
    <name evidence="3" type="ORF">GKO48_06140</name>
</gene>
<dbReference type="Gene3D" id="3.40.640.10">
    <property type="entry name" value="Type I PLP-dependent aspartate aminotransferase-like (Major domain)"/>
    <property type="match status" value="1"/>
</dbReference>
<dbReference type="EMBL" id="CP046147">
    <property type="protein sequence ID" value="WFG39214.1"/>
    <property type="molecule type" value="Genomic_DNA"/>
</dbReference>
<dbReference type="InterPro" id="IPR004839">
    <property type="entry name" value="Aminotransferase_I/II_large"/>
</dbReference>
<dbReference type="CDD" id="cd00609">
    <property type="entry name" value="AAT_like"/>
    <property type="match status" value="1"/>
</dbReference>
<reference evidence="3" key="2">
    <citation type="journal article" date="2023" name="Nat. Commun.">
        <title>Cultivation of marine bacteria of the SAR202 clade.</title>
        <authorList>
            <person name="Lim Y."/>
            <person name="Seo J.H."/>
            <person name="Giovannoni S.J."/>
            <person name="Kang I."/>
            <person name="Cho J.C."/>
        </authorList>
    </citation>
    <scope>NUCLEOTIDE SEQUENCE</scope>
    <source>
        <strain evidence="3">JH1073</strain>
    </source>
</reference>
<evidence type="ECO:0000313" key="2">
    <source>
        <dbReference type="EMBL" id="MDG0866060.1"/>
    </source>
</evidence>
<accession>A0AAJ6CUH0</accession>
<dbReference type="Proteomes" id="UP001321249">
    <property type="component" value="Unassembled WGS sequence"/>
</dbReference>
<dbReference type="PANTHER" id="PTHR42691:SF1">
    <property type="entry name" value="ASPARTATE AMINOTRANSFERASE YHDR-RELATED"/>
    <property type="match status" value="1"/>
</dbReference>
<dbReference type="NCBIfam" id="NF005305">
    <property type="entry name" value="PRK06836.1"/>
    <property type="match status" value="1"/>
</dbReference>
<evidence type="ECO:0000259" key="1">
    <source>
        <dbReference type="Pfam" id="PF00155"/>
    </source>
</evidence>
<dbReference type="PANTHER" id="PTHR42691">
    <property type="entry name" value="ASPARTATE AMINOTRANSFERASE YHDR-RELATED"/>
    <property type="match status" value="1"/>
</dbReference>
<dbReference type="RefSeq" id="WP_342822679.1">
    <property type="nucleotide sequence ID" value="NZ_CP046146.1"/>
</dbReference>
<feature type="domain" description="Aminotransferase class I/classII large" evidence="1">
    <location>
        <begin position="35"/>
        <end position="374"/>
    </location>
</feature>
<dbReference type="AlphaFoldDB" id="A0AAJ6CUH0"/>
<dbReference type="Gene3D" id="3.90.1150.10">
    <property type="entry name" value="Aspartate Aminotransferase, domain 1"/>
    <property type="match status" value="2"/>
</dbReference>
<dbReference type="InterPro" id="IPR015422">
    <property type="entry name" value="PyrdxlP-dep_Trfase_small"/>
</dbReference>
<dbReference type="GO" id="GO:0030170">
    <property type="term" value="F:pyridoxal phosphate binding"/>
    <property type="evidence" value="ECO:0007669"/>
    <property type="project" value="InterPro"/>
</dbReference>
<reference evidence="4 5" key="1">
    <citation type="submission" date="2019-11" db="EMBL/GenBank/DDBJ databases">
        <authorList>
            <person name="Cho J.-C."/>
        </authorList>
    </citation>
    <scope>NUCLEOTIDE SEQUENCE [LARGE SCALE GENOMIC DNA]</scope>
    <source>
        <strain evidence="3 4">JH1073</strain>
        <strain evidence="2 5">JH702</strain>
    </source>
</reference>
<evidence type="ECO:0000313" key="5">
    <source>
        <dbReference type="Proteomes" id="UP001321249"/>
    </source>
</evidence>
<dbReference type="InterPro" id="IPR015421">
    <property type="entry name" value="PyrdxlP-dep_Trfase_major"/>
</dbReference>
<dbReference type="SUPFAM" id="SSF53383">
    <property type="entry name" value="PLP-dependent transferases"/>
    <property type="match status" value="1"/>
</dbReference>
<organism evidence="3 4">
    <name type="scientific">Candidatus Lucifugimonas marina</name>
    <dbReference type="NCBI Taxonomy" id="3038979"/>
    <lineage>
        <taxon>Bacteria</taxon>
        <taxon>Bacillati</taxon>
        <taxon>Chloroflexota</taxon>
        <taxon>Dehalococcoidia</taxon>
        <taxon>SAR202 cluster</taxon>
        <taxon>Candidatus Lucifugimonadales</taxon>
        <taxon>Candidatus Lucifugimonadaceae</taxon>
        <taxon>Candidatus Lucifugimonas</taxon>
    </lineage>
</organism>
<reference evidence="4" key="3">
    <citation type="submission" date="2023-06" db="EMBL/GenBank/DDBJ databases">
        <title>Pangenomics reveal diversification of enzyme families and niche specialization in globally abundant SAR202 bacteria.</title>
        <authorList>
            <person name="Saw J.H.W."/>
        </authorList>
    </citation>
    <scope>NUCLEOTIDE SEQUENCE [LARGE SCALE GENOMIC DNA]</scope>
    <source>
        <strain evidence="4">JH1073</strain>
    </source>
</reference>
<protein>
    <submittedName>
        <fullName evidence="3">Pyridoxal phosphate-dependent aminotransferase</fullName>
    </submittedName>
</protein>
<dbReference type="GO" id="GO:0008483">
    <property type="term" value="F:transaminase activity"/>
    <property type="evidence" value="ECO:0007669"/>
    <property type="project" value="UniProtKB-KW"/>
</dbReference>
<evidence type="ECO:0000313" key="4">
    <source>
        <dbReference type="Proteomes" id="UP001219901"/>
    </source>
</evidence>